<keyword evidence="1" id="KW-1133">Transmembrane helix</keyword>
<proteinExistence type="predicted"/>
<name>A0A2G9ZJQ6_9BACT</name>
<comment type="caution">
    <text evidence="2">The sequence shown here is derived from an EMBL/GenBank/DDBJ whole genome shotgun (WGS) entry which is preliminary data.</text>
</comment>
<keyword evidence="1" id="KW-0812">Transmembrane</keyword>
<dbReference type="EMBL" id="PCSD01000119">
    <property type="protein sequence ID" value="PIP33321.1"/>
    <property type="molecule type" value="Genomic_DNA"/>
</dbReference>
<evidence type="ECO:0000313" key="3">
    <source>
        <dbReference type="Proteomes" id="UP000230729"/>
    </source>
</evidence>
<organism evidence="2 3">
    <name type="scientific">Candidatus Falkowbacteria bacterium CG23_combo_of_CG06-09_8_20_14_all_49_15</name>
    <dbReference type="NCBI Taxonomy" id="1974572"/>
    <lineage>
        <taxon>Bacteria</taxon>
        <taxon>Candidatus Falkowiibacteriota</taxon>
    </lineage>
</organism>
<reference evidence="2 3" key="1">
    <citation type="submission" date="2017-09" db="EMBL/GenBank/DDBJ databases">
        <title>Depth-based differentiation of microbial function through sediment-hosted aquifers and enrichment of novel symbionts in the deep terrestrial subsurface.</title>
        <authorList>
            <person name="Probst A.J."/>
            <person name="Ladd B."/>
            <person name="Jarett J.K."/>
            <person name="Geller-Mcgrath D.E."/>
            <person name="Sieber C.M."/>
            <person name="Emerson J.B."/>
            <person name="Anantharaman K."/>
            <person name="Thomas B.C."/>
            <person name="Malmstrom R."/>
            <person name="Stieglmeier M."/>
            <person name="Klingl A."/>
            <person name="Woyke T."/>
            <person name="Ryan C.M."/>
            <person name="Banfield J.F."/>
        </authorList>
    </citation>
    <scope>NUCLEOTIDE SEQUENCE [LARGE SCALE GENOMIC DNA]</scope>
    <source>
        <strain evidence="2">CG23_combo_of_CG06-09_8_20_14_all_49_15</strain>
    </source>
</reference>
<keyword evidence="1" id="KW-0472">Membrane</keyword>
<protein>
    <submittedName>
        <fullName evidence="2">Uncharacterized protein</fullName>
    </submittedName>
</protein>
<accession>A0A2G9ZJQ6</accession>
<gene>
    <name evidence="2" type="ORF">COX22_04960</name>
</gene>
<dbReference type="Proteomes" id="UP000230729">
    <property type="component" value="Unassembled WGS sequence"/>
</dbReference>
<sequence>MSVHPAQTIIRKKIIVLIFIIYQNRLALFSVSFLLSLKTMSENPSVYVWRCAKCTNHFASISKLDGLLKLEKKCPKCKSQNEITLTSKEIFIRCQFFDPRTNNYGQIQENLPYPLEPDE</sequence>
<evidence type="ECO:0000313" key="2">
    <source>
        <dbReference type="EMBL" id="PIP33321.1"/>
    </source>
</evidence>
<feature type="transmembrane region" description="Helical" evidence="1">
    <location>
        <begin position="14"/>
        <end position="35"/>
    </location>
</feature>
<evidence type="ECO:0000256" key="1">
    <source>
        <dbReference type="SAM" id="Phobius"/>
    </source>
</evidence>
<dbReference type="AlphaFoldDB" id="A0A2G9ZJQ6"/>